<reference evidence="9" key="1">
    <citation type="journal article" date="2008" name="Insect Biochem. Mol. Biol.">
        <title>The genome of a lepidopteran model insect, the silkworm Bombyx mori.</title>
        <authorList>
            <consortium name="International Silkworm Genome Consortium"/>
        </authorList>
    </citation>
    <scope>NUCLEOTIDE SEQUENCE [LARGE SCALE GENOMIC DNA]</scope>
    <source>
        <strain evidence="9">p50T</strain>
    </source>
</reference>
<evidence type="ECO:0000256" key="5">
    <source>
        <dbReference type="PIRSR" id="PIRSR640255-2"/>
    </source>
</evidence>
<dbReference type="AlphaFoldDB" id="A0A8R2HPJ0"/>
<evidence type="ECO:0000313" key="8">
    <source>
        <dbReference type="EnsemblMetazoa" id="XP_021202983.2"/>
    </source>
</evidence>
<dbReference type="GO" id="GO:0005634">
    <property type="term" value="C:nucleus"/>
    <property type="evidence" value="ECO:0007669"/>
    <property type="project" value="TreeGrafter"/>
</dbReference>
<keyword evidence="9" id="KW-1185">Reference proteome</keyword>
<dbReference type="Pfam" id="PF01223">
    <property type="entry name" value="Endonuclease_NS"/>
    <property type="match status" value="1"/>
</dbReference>
<dbReference type="GeneID" id="101738525"/>
<dbReference type="Proteomes" id="UP000005204">
    <property type="component" value="Unassembled WGS sequence"/>
</dbReference>
<feature type="active site" description="Proton acceptor" evidence="4">
    <location>
        <position position="241"/>
    </location>
</feature>
<dbReference type="SMART" id="SM00892">
    <property type="entry name" value="Endonuclease_NS"/>
    <property type="match status" value="1"/>
</dbReference>
<dbReference type="PANTHER" id="PTHR13966">
    <property type="entry name" value="ENDONUCLEASE RELATED"/>
    <property type="match status" value="1"/>
</dbReference>
<dbReference type="InterPro" id="IPR020821">
    <property type="entry name" value="ENPP1-3/EXOG-like_nuc-like"/>
</dbReference>
<dbReference type="FunFam" id="3.40.570.10:FF:000007">
    <property type="entry name" value="Alkaline nuclease"/>
    <property type="match status" value="1"/>
</dbReference>
<evidence type="ECO:0008006" key="10">
    <source>
        <dbReference type="Google" id="ProtNLM"/>
    </source>
</evidence>
<dbReference type="InterPro" id="IPR040255">
    <property type="entry name" value="Non-specific_endonuclease"/>
</dbReference>
<keyword evidence="5" id="KW-0479">Metal-binding</keyword>
<dbReference type="GO" id="GO:0003676">
    <property type="term" value="F:nucleic acid binding"/>
    <property type="evidence" value="ECO:0007669"/>
    <property type="project" value="InterPro"/>
</dbReference>
<dbReference type="Gene3D" id="3.40.570.10">
    <property type="entry name" value="Extracellular Endonuclease, subunit A"/>
    <property type="match status" value="1"/>
</dbReference>
<comment type="similarity">
    <text evidence="1">Belongs to the DNA/RNA non-specific endonuclease family.</text>
</comment>
<feature type="domain" description="ENPP1-3/EXOG-like endonuclease/phosphodiesterase" evidence="6">
    <location>
        <begin position="160"/>
        <end position="373"/>
    </location>
</feature>
<evidence type="ECO:0000259" key="6">
    <source>
        <dbReference type="SMART" id="SM00477"/>
    </source>
</evidence>
<feature type="domain" description="DNA/RNA non-specific endonuclease/pyrophosphatase/phosphodiesterase" evidence="7">
    <location>
        <begin position="159"/>
        <end position="398"/>
    </location>
</feature>
<dbReference type="RefSeq" id="XP_021202983.2">
    <property type="nucleotide sequence ID" value="XM_021347308.3"/>
</dbReference>
<accession>A0A8R2HPJ0</accession>
<protein>
    <recommendedName>
        <fullName evidence="10">DNA/RNA non-specific endonuclease domain-containing protein</fullName>
    </recommendedName>
</protein>
<dbReference type="EnsemblMetazoa" id="XM_021347308.2">
    <property type="protein sequence ID" value="XP_021202983.2"/>
    <property type="gene ID" value="LOC101738525"/>
</dbReference>
<evidence type="ECO:0000256" key="2">
    <source>
        <dbReference type="ARBA" id="ARBA00022722"/>
    </source>
</evidence>
<dbReference type="InterPro" id="IPR044925">
    <property type="entry name" value="His-Me_finger_sf"/>
</dbReference>
<name>A0A8R2HPJ0_BOMMO</name>
<dbReference type="GO" id="GO:0005743">
    <property type="term" value="C:mitochondrial inner membrane"/>
    <property type="evidence" value="ECO:0007669"/>
    <property type="project" value="TreeGrafter"/>
</dbReference>
<evidence type="ECO:0000256" key="4">
    <source>
        <dbReference type="PIRSR" id="PIRSR640255-1"/>
    </source>
</evidence>
<dbReference type="PANTHER" id="PTHR13966:SF17">
    <property type="entry name" value="ENDONUCLEASE-RELATED"/>
    <property type="match status" value="1"/>
</dbReference>
<keyword evidence="2" id="KW-0540">Nuclease</keyword>
<dbReference type="InterPro" id="IPR044929">
    <property type="entry name" value="DNA/RNA_non-sp_Endonuclease_sf"/>
</dbReference>
<dbReference type="GO" id="GO:0006309">
    <property type="term" value="P:apoptotic DNA fragmentation"/>
    <property type="evidence" value="ECO:0007669"/>
    <property type="project" value="TreeGrafter"/>
</dbReference>
<evidence type="ECO:0000256" key="3">
    <source>
        <dbReference type="ARBA" id="ARBA00022759"/>
    </source>
</evidence>
<feature type="binding site" evidence="5">
    <location>
        <position position="271"/>
    </location>
    <ligand>
        <name>Mg(2+)</name>
        <dbReference type="ChEBI" id="CHEBI:18420"/>
        <note>catalytic</note>
    </ligand>
</feature>
<dbReference type="InterPro" id="IPR001604">
    <property type="entry name" value="Endo_G_ENPP1-like_dom"/>
</dbReference>
<proteinExistence type="inferred from homology"/>
<dbReference type="SUPFAM" id="SSF54060">
    <property type="entry name" value="His-Me finger endonucleases"/>
    <property type="match status" value="1"/>
</dbReference>
<evidence type="ECO:0000259" key="7">
    <source>
        <dbReference type="SMART" id="SM00892"/>
    </source>
</evidence>
<reference evidence="8" key="2">
    <citation type="submission" date="2022-06" db="UniProtKB">
        <authorList>
            <consortium name="EnsemblMetazoa"/>
        </authorList>
    </citation>
    <scope>IDENTIFICATION</scope>
    <source>
        <strain evidence="8">p50T (Dazao)</strain>
    </source>
</reference>
<evidence type="ECO:0000256" key="1">
    <source>
        <dbReference type="ARBA" id="ARBA00010052"/>
    </source>
</evidence>
<organism evidence="8 9">
    <name type="scientific">Bombyx mori</name>
    <name type="common">Silk moth</name>
    <dbReference type="NCBI Taxonomy" id="7091"/>
    <lineage>
        <taxon>Eukaryota</taxon>
        <taxon>Metazoa</taxon>
        <taxon>Ecdysozoa</taxon>
        <taxon>Arthropoda</taxon>
        <taxon>Hexapoda</taxon>
        <taxon>Insecta</taxon>
        <taxon>Pterygota</taxon>
        <taxon>Neoptera</taxon>
        <taxon>Endopterygota</taxon>
        <taxon>Lepidoptera</taxon>
        <taxon>Glossata</taxon>
        <taxon>Ditrysia</taxon>
        <taxon>Bombycoidea</taxon>
        <taxon>Bombycidae</taxon>
        <taxon>Bombycinae</taxon>
        <taxon>Bombyx</taxon>
    </lineage>
</organism>
<dbReference type="KEGG" id="bmor:101738525"/>
<dbReference type="SMART" id="SM00477">
    <property type="entry name" value="NUC"/>
    <property type="match status" value="1"/>
</dbReference>
<evidence type="ECO:0000313" key="9">
    <source>
        <dbReference type="Proteomes" id="UP000005204"/>
    </source>
</evidence>
<dbReference type="GO" id="GO:0046872">
    <property type="term" value="F:metal ion binding"/>
    <property type="evidence" value="ECO:0007669"/>
    <property type="project" value="UniProtKB-KW"/>
</dbReference>
<dbReference type="GO" id="GO:0000014">
    <property type="term" value="F:single-stranded DNA endodeoxyribonuclease activity"/>
    <property type="evidence" value="ECO:0007669"/>
    <property type="project" value="TreeGrafter"/>
</dbReference>
<dbReference type="GO" id="GO:0004521">
    <property type="term" value="F:RNA endonuclease activity"/>
    <property type="evidence" value="ECO:0007669"/>
    <property type="project" value="TreeGrafter"/>
</dbReference>
<sequence>MSLSYIFEMSLFRYSFKFLFMSFLMAYLFLNSYDVDAGCVLSLNSDFGNPSPVYIKNNQFLIPNLTDRVSLRSGEFMVVACPGSRNHIVLGNETGNGRQFDVLDAKCVEKTSFLLGGWRGEFRNVTCKTQPWTTVYDTKKSCHLNSKLYRIGYEIQKAFYSLYEACFDLSEMKTHYVTHVLTPFTTLQSYRRTQFLDGGVFDNVPISKLYLKRNQMEIMERILGTNSTELYNKRQALTRGHLAPRADFPLRAQMRATFQYINTAPQWRTINSGDWGALESALRKKVVQLGHSVTVYTGTHGVLALPNRDGALQSIYLHFDENNNGVVPVPMYFYKVVYDPTARTAVAFVTINSAFYNKTTTDELQFCSDICDSNPQYSWLTWRSRDGAHSFCCDYTEFANEVKLVKLDVRGRFY</sequence>
<keyword evidence="3" id="KW-0255">Endonuclease</keyword>
<keyword evidence="3" id="KW-0378">Hydrolase</keyword>